<organism evidence="2 3">
    <name type="scientific">Streptomyces thermogriseus</name>
    <dbReference type="NCBI Taxonomy" id="75292"/>
    <lineage>
        <taxon>Bacteria</taxon>
        <taxon>Bacillati</taxon>
        <taxon>Actinomycetota</taxon>
        <taxon>Actinomycetes</taxon>
        <taxon>Kitasatosporales</taxon>
        <taxon>Streptomycetaceae</taxon>
        <taxon>Streptomyces</taxon>
    </lineage>
</organism>
<dbReference type="Proteomes" id="UP001501072">
    <property type="component" value="Unassembled WGS sequence"/>
</dbReference>
<comment type="caution">
    <text evidence="2">The sequence shown here is derived from an EMBL/GenBank/DDBJ whole genome shotgun (WGS) entry which is preliminary data.</text>
</comment>
<dbReference type="EMBL" id="BAAAHU010000046">
    <property type="protein sequence ID" value="GAA1013474.1"/>
    <property type="molecule type" value="Genomic_DNA"/>
</dbReference>
<keyword evidence="1" id="KW-0472">Membrane</keyword>
<evidence type="ECO:0000256" key="1">
    <source>
        <dbReference type="SAM" id="Phobius"/>
    </source>
</evidence>
<reference evidence="2 3" key="1">
    <citation type="journal article" date="2019" name="Int. J. Syst. Evol. Microbiol.">
        <title>The Global Catalogue of Microorganisms (GCM) 10K type strain sequencing project: providing services to taxonomists for standard genome sequencing and annotation.</title>
        <authorList>
            <consortium name="The Broad Institute Genomics Platform"/>
            <consortium name="The Broad Institute Genome Sequencing Center for Infectious Disease"/>
            <person name="Wu L."/>
            <person name="Ma J."/>
        </authorList>
    </citation>
    <scope>NUCLEOTIDE SEQUENCE [LARGE SCALE GENOMIC DNA]</scope>
    <source>
        <strain evidence="2 3">JCM 11269</strain>
    </source>
</reference>
<sequence>MPGPGRVVERGMEAWEDSDCPRCRSLLGPVRGPAAPHGGGRHRPHDGTRPTWGERAHLFMLCLAALTVTAALLAVLV</sequence>
<evidence type="ECO:0008006" key="4">
    <source>
        <dbReference type="Google" id="ProtNLM"/>
    </source>
</evidence>
<keyword evidence="3" id="KW-1185">Reference proteome</keyword>
<keyword evidence="1" id="KW-1133">Transmembrane helix</keyword>
<name>A0ABN1T311_9ACTN</name>
<evidence type="ECO:0000313" key="2">
    <source>
        <dbReference type="EMBL" id="GAA1013474.1"/>
    </source>
</evidence>
<evidence type="ECO:0000313" key="3">
    <source>
        <dbReference type="Proteomes" id="UP001501072"/>
    </source>
</evidence>
<feature type="transmembrane region" description="Helical" evidence="1">
    <location>
        <begin position="56"/>
        <end position="76"/>
    </location>
</feature>
<accession>A0ABN1T311</accession>
<keyword evidence="1" id="KW-0812">Transmembrane</keyword>
<gene>
    <name evidence="2" type="ORF">GCM10009564_40240</name>
</gene>
<proteinExistence type="predicted"/>
<protein>
    <recommendedName>
        <fullName evidence="4">Integral membrane protein</fullName>
    </recommendedName>
</protein>